<dbReference type="Pfam" id="PF00156">
    <property type="entry name" value="Pribosyltran"/>
    <property type="match status" value="1"/>
</dbReference>
<dbReference type="SUPFAM" id="SSF53271">
    <property type="entry name" value="PRTase-like"/>
    <property type="match status" value="1"/>
</dbReference>
<gene>
    <name evidence="10" type="ORF">Cvel_20544</name>
</gene>
<dbReference type="PhylomeDB" id="A0A0G4G774"/>
<dbReference type="PANTHER" id="PTHR46683:SF1">
    <property type="entry name" value="OROTATE PHOSPHORIBOSYLTRANSFERASE 1-RELATED"/>
    <property type="match status" value="1"/>
</dbReference>
<keyword evidence="8" id="KW-0665">Pyrimidine biosynthesis</keyword>
<evidence type="ECO:0000256" key="3">
    <source>
        <dbReference type="ARBA" id="ARBA00006340"/>
    </source>
</evidence>
<keyword evidence="7" id="KW-0808">Transferase</keyword>
<dbReference type="VEuPathDB" id="CryptoDB:Cvel_20544"/>
<feature type="domain" description="Phosphoribosyltransferase" evidence="9">
    <location>
        <begin position="47"/>
        <end position="164"/>
    </location>
</feature>
<dbReference type="EC" id="2.4.2.10" evidence="5"/>
<evidence type="ECO:0000256" key="1">
    <source>
        <dbReference type="ARBA" id="ARBA00003769"/>
    </source>
</evidence>
<dbReference type="HAMAP" id="MF_01208">
    <property type="entry name" value="PyrE"/>
    <property type="match status" value="1"/>
</dbReference>
<dbReference type="FunFam" id="3.40.50.2020:FF:000008">
    <property type="entry name" value="Orotate phosphoribosyltransferase"/>
    <property type="match status" value="1"/>
</dbReference>
<dbReference type="PANTHER" id="PTHR46683">
    <property type="entry name" value="OROTATE PHOSPHORIBOSYLTRANSFERASE 1-RELATED"/>
    <property type="match status" value="1"/>
</dbReference>
<dbReference type="GO" id="GO:0006207">
    <property type="term" value="P:'de novo' pyrimidine nucleobase biosynthetic process"/>
    <property type="evidence" value="ECO:0007669"/>
    <property type="project" value="TreeGrafter"/>
</dbReference>
<dbReference type="InterPro" id="IPR029057">
    <property type="entry name" value="PRTase-like"/>
</dbReference>
<comment type="subunit">
    <text evidence="4">Homodimer.</text>
</comment>
<dbReference type="UniPathway" id="UPA00070">
    <property type="reaction ID" value="UER00119"/>
</dbReference>
<evidence type="ECO:0000313" key="10">
    <source>
        <dbReference type="EMBL" id="CEM24378.1"/>
    </source>
</evidence>
<dbReference type="NCBIfam" id="TIGR00336">
    <property type="entry name" value="pyrE"/>
    <property type="match status" value="1"/>
</dbReference>
<evidence type="ECO:0000256" key="7">
    <source>
        <dbReference type="ARBA" id="ARBA00022679"/>
    </source>
</evidence>
<protein>
    <recommendedName>
        <fullName evidence="5">orotate phosphoribosyltransferase</fullName>
        <ecNumber evidence="5">2.4.2.10</ecNumber>
    </recommendedName>
</protein>
<reference evidence="10" key="1">
    <citation type="submission" date="2014-11" db="EMBL/GenBank/DDBJ databases">
        <authorList>
            <person name="Otto D Thomas"/>
            <person name="Naeem Raeece"/>
        </authorList>
    </citation>
    <scope>NUCLEOTIDE SEQUENCE</scope>
</reference>
<accession>A0A0G4G774</accession>
<keyword evidence="6" id="KW-0328">Glycosyltransferase</keyword>
<comment type="pathway">
    <text evidence="2">Pyrimidine metabolism; UMP biosynthesis via de novo pathway; UMP from orotate: step 1/2.</text>
</comment>
<evidence type="ECO:0000256" key="2">
    <source>
        <dbReference type="ARBA" id="ARBA00004889"/>
    </source>
</evidence>
<dbReference type="InterPro" id="IPR004467">
    <property type="entry name" value="Or_phspho_trans_dom"/>
</dbReference>
<dbReference type="GO" id="GO:0004588">
    <property type="term" value="F:orotate phosphoribosyltransferase activity"/>
    <property type="evidence" value="ECO:0007669"/>
    <property type="project" value="UniProtKB-EC"/>
</dbReference>
<dbReference type="CDD" id="cd06223">
    <property type="entry name" value="PRTases_typeI"/>
    <property type="match status" value="1"/>
</dbReference>
<comment type="function">
    <text evidence="1">Catalyzes the transfer of a ribosyl phosphate group from 5-phosphoribose 1-diphosphate to orotate, leading to the formation of orotidine monophosphate (OMP).</text>
</comment>
<dbReference type="AlphaFoldDB" id="A0A0G4G774"/>
<evidence type="ECO:0000256" key="8">
    <source>
        <dbReference type="ARBA" id="ARBA00022975"/>
    </source>
</evidence>
<proteinExistence type="inferred from homology"/>
<dbReference type="InterPro" id="IPR023031">
    <property type="entry name" value="OPRT"/>
</dbReference>
<dbReference type="GO" id="GO:0005737">
    <property type="term" value="C:cytoplasm"/>
    <property type="evidence" value="ECO:0007669"/>
    <property type="project" value="TreeGrafter"/>
</dbReference>
<evidence type="ECO:0000259" key="9">
    <source>
        <dbReference type="Pfam" id="PF00156"/>
    </source>
</evidence>
<dbReference type="EMBL" id="CDMZ01000942">
    <property type="protein sequence ID" value="CEM24378.1"/>
    <property type="molecule type" value="Genomic_DNA"/>
</dbReference>
<dbReference type="Gene3D" id="3.40.50.2020">
    <property type="match status" value="1"/>
</dbReference>
<dbReference type="InterPro" id="IPR000836">
    <property type="entry name" value="PRTase_dom"/>
</dbReference>
<dbReference type="GO" id="GO:0044205">
    <property type="term" value="P:'de novo' UMP biosynthetic process"/>
    <property type="evidence" value="ECO:0007669"/>
    <property type="project" value="UniProtKB-UniPathway"/>
</dbReference>
<evidence type="ECO:0000256" key="6">
    <source>
        <dbReference type="ARBA" id="ARBA00022676"/>
    </source>
</evidence>
<comment type="similarity">
    <text evidence="3">Belongs to the purine/pyrimidine phosphoribosyltransferase family. PyrE subfamily.</text>
</comment>
<name>A0A0G4G774_9ALVE</name>
<sequence length="216" mass="23637">MEEWRLRFLEFAVRREALKFGEFTLKSGRKSPYFFNAGSFNTGDDLLEVGRAYAQAIVDSKIEFDVLFGPAYKGIPLAAAAALALAQFHGKSFPYAFNRKEAKGHGDKGLIVGFPLTPGCKVLVLDDVITAGTAIRETTELMKSLECEIAGVVISLDRQEKGATSDLSAIAEVKRDFGVPVVSMINLAHLIEYAKGKSEFAEVAPKMDAYRKEYGA</sequence>
<evidence type="ECO:0000256" key="4">
    <source>
        <dbReference type="ARBA" id="ARBA00011738"/>
    </source>
</evidence>
<dbReference type="GO" id="GO:0046132">
    <property type="term" value="P:pyrimidine ribonucleoside biosynthetic process"/>
    <property type="evidence" value="ECO:0007669"/>
    <property type="project" value="TreeGrafter"/>
</dbReference>
<organism evidence="10">
    <name type="scientific">Chromera velia CCMP2878</name>
    <dbReference type="NCBI Taxonomy" id="1169474"/>
    <lineage>
        <taxon>Eukaryota</taxon>
        <taxon>Sar</taxon>
        <taxon>Alveolata</taxon>
        <taxon>Colpodellida</taxon>
        <taxon>Chromeraceae</taxon>
        <taxon>Chromera</taxon>
    </lineage>
</organism>
<evidence type="ECO:0000256" key="5">
    <source>
        <dbReference type="ARBA" id="ARBA00011971"/>
    </source>
</evidence>